<sequence length="1037" mass="118163">MTLDYEVYKEGGILNNRYQKIEDISEGSYGYVSLAKDVREKRLVAVKYIFKLEDDGQYERPEEERDDDGDDDNCVDCDDDEDTKVDTDCHENGDNNVDVAKNNGSSREKKHKLYKHKKSLISSKVKSRLSNNICLEAMYEVDVQTKIGRHKNIASLLDFFDSYIIMEYCSGGDLYEAIKADAVPKKTKSITHIITQIMDAIEYVHNKGIYHRDIKPENILISGIDWTIKLTDWGLATTDKTSMDRNVGSERYMSPELFESNLDINERKEPYDCAKVDLWAMGIVFVNIVFHKNPFSIANQSDKSFCYFAANREALFDVFSTMAYDFFQVLRYSLTIDPTNRDLDMMRSELQNLSEYTLDDEYYNNLDEGYEETMNDSVPPQPVPPSSAPVSLPTPISSSDKQSEPEFKKDFNFNTVNERRRLDAPQTQNIANGFFKKPYAQQQKIFSQSYNTTTLAPHERAKSAPKFKFKKRNKYGRTDNQYLKPVNIEDRKKSKILKKSRKPLGIPTPNTHMNNFFHDYKAKDEFNTRDFFTPPSVQNRYMEGFSSNNSKQYKQNRNYNNNNNNNNNNNSNNNHGNNYNNYNSGNGYIKGWNKNFNKYRRPSSSSYTGKSPLSRYSMSYNHNNNGSTNGNYARRGSATVQHSPGAYIPPNARNHHVSPTNHLLRVPQPTVPDISTVLNGKPSYQDHCNQDNMDSEDDHDSDDVLFTLEESDHDFVNGMDNLSMNDRLPHTTTSAHSDGFTHVNNNQNNNISTAHGTNHYHRQYIPPSLATPLHINDNNNESNELPDLLKSPASSEAHLNLSSGPIDPILTGSINNRYLHSSDSKEEEQERRLSLEQKFKNGVYVPPHHRKSFNLGIQGPPPLNMKTSNEATLSVSHNSVNFGGSYNSRRSSVNELNPLHMNKPLEKMPASPGAKNSFAGFPKPLLPRNHSSTTIALQNEDVFADSNNDAIIFEDEEYDGESDKMTHGKMDGDGNESSSTSPDERQIFGPYEIYAQTYTGPTHDKKLGAGRKSTIQDEMVGSLEQYKNNWLILQQQD</sequence>
<proteinExistence type="predicted"/>
<dbReference type="Proteomes" id="UP001162087">
    <property type="component" value="Chromosome 8"/>
</dbReference>
<accession>A0AA35NTB1</accession>
<dbReference type="GO" id="GO:0004674">
    <property type="term" value="F:protein serine/threonine kinase activity"/>
    <property type="evidence" value="ECO:0007669"/>
    <property type="project" value="UniProtKB-EC"/>
</dbReference>
<dbReference type="GO" id="GO:0010506">
    <property type="term" value="P:regulation of autophagy"/>
    <property type="evidence" value="ECO:0007669"/>
    <property type="project" value="InterPro"/>
</dbReference>
<dbReference type="InterPro" id="IPR008271">
    <property type="entry name" value="Ser/Thr_kinase_AS"/>
</dbReference>
<keyword evidence="2" id="KW-1185">Reference proteome</keyword>
<dbReference type="EMBL" id="OX365903">
    <property type="protein sequence ID" value="CAI4063734.1"/>
    <property type="molecule type" value="Genomic_DNA"/>
</dbReference>
<evidence type="ECO:0000313" key="1">
    <source>
        <dbReference type="EMBL" id="CAI4063734.1"/>
    </source>
</evidence>
<dbReference type="GO" id="GO:0005776">
    <property type="term" value="C:autophagosome"/>
    <property type="evidence" value="ECO:0007669"/>
    <property type="project" value="TreeGrafter"/>
</dbReference>
<dbReference type="GO" id="GO:0000407">
    <property type="term" value="C:phagophore assembly site"/>
    <property type="evidence" value="ECO:0007669"/>
    <property type="project" value="TreeGrafter"/>
</dbReference>
<reference evidence="1" key="1">
    <citation type="submission" date="2022-10" db="EMBL/GenBank/DDBJ databases">
        <authorList>
            <person name="Byrne P K."/>
        </authorList>
    </citation>
    <scope>NUCLEOTIDE SEQUENCE</scope>
    <source>
        <strain evidence="1">IFO1802</strain>
    </source>
</reference>
<gene>
    <name evidence="1" type="primary">SKDI08G1300</name>
    <name evidence="1" type="ORF">SKDI_08G1300</name>
</gene>
<dbReference type="GO" id="GO:0016020">
    <property type="term" value="C:membrane"/>
    <property type="evidence" value="ECO:0007669"/>
    <property type="project" value="TreeGrafter"/>
</dbReference>
<dbReference type="PANTHER" id="PTHR24348">
    <property type="entry name" value="SERINE/THREONINE-PROTEIN KINASE UNC-51-RELATED"/>
    <property type="match status" value="1"/>
</dbReference>
<name>A0AA35NTB1_SACK1</name>
<dbReference type="SMART" id="SM00220">
    <property type="entry name" value="S_TKc"/>
    <property type="match status" value="1"/>
</dbReference>
<dbReference type="GO" id="GO:0005829">
    <property type="term" value="C:cytosol"/>
    <property type="evidence" value="ECO:0007669"/>
    <property type="project" value="TreeGrafter"/>
</dbReference>
<dbReference type="Gene3D" id="1.10.510.10">
    <property type="entry name" value="Transferase(Phosphotransferase) domain 1"/>
    <property type="match status" value="1"/>
</dbReference>
<dbReference type="PROSITE" id="PS50011">
    <property type="entry name" value="PROTEIN_KINASE_DOM"/>
    <property type="match status" value="1"/>
</dbReference>
<dbReference type="PROSITE" id="PS00108">
    <property type="entry name" value="PROTEIN_KINASE_ST"/>
    <property type="match status" value="1"/>
</dbReference>
<dbReference type="InterPro" id="IPR045269">
    <property type="entry name" value="Atg1-like"/>
</dbReference>
<dbReference type="InterPro" id="IPR011009">
    <property type="entry name" value="Kinase-like_dom_sf"/>
</dbReference>
<dbReference type="Pfam" id="PF00069">
    <property type="entry name" value="Pkinase"/>
    <property type="match status" value="1"/>
</dbReference>
<organism evidence="1 2">
    <name type="scientific">Saccharomyces kudriavzevii (strain ATCC MYA-4449 / AS 2.2408 / CBS 8840 / NBRC 1802 / NCYC 2889)</name>
    <name type="common">Yeast</name>
    <dbReference type="NCBI Taxonomy" id="226230"/>
    <lineage>
        <taxon>Eukaryota</taxon>
        <taxon>Fungi</taxon>
        <taxon>Dikarya</taxon>
        <taxon>Ascomycota</taxon>
        <taxon>Saccharomycotina</taxon>
        <taxon>Saccharomycetes</taxon>
        <taxon>Saccharomycetales</taxon>
        <taxon>Saccharomycetaceae</taxon>
        <taxon>Saccharomyces</taxon>
    </lineage>
</organism>
<dbReference type="GO" id="GO:0005524">
    <property type="term" value="F:ATP binding"/>
    <property type="evidence" value="ECO:0007669"/>
    <property type="project" value="UniProtKB-KW"/>
</dbReference>
<dbReference type="OrthoDB" id="4062651at2759"/>
<dbReference type="InterPro" id="IPR000719">
    <property type="entry name" value="Prot_kinase_dom"/>
</dbReference>
<dbReference type="Gene3D" id="3.30.200.20">
    <property type="entry name" value="Phosphorylase Kinase, domain 1"/>
    <property type="match status" value="1"/>
</dbReference>
<protein>
    <submittedName>
        <fullName evidence="1">Uncharacterized protein</fullName>
    </submittedName>
</protein>
<evidence type="ECO:0000313" key="2">
    <source>
        <dbReference type="Proteomes" id="UP001162087"/>
    </source>
</evidence>
<dbReference type="SUPFAM" id="SSF56112">
    <property type="entry name" value="Protein kinase-like (PK-like)"/>
    <property type="match status" value="1"/>
</dbReference>
<dbReference type="GO" id="GO:0000045">
    <property type="term" value="P:autophagosome assembly"/>
    <property type="evidence" value="ECO:0007669"/>
    <property type="project" value="TreeGrafter"/>
</dbReference>
<dbReference type="PANTHER" id="PTHR24348:SF22">
    <property type="entry name" value="NON-SPECIFIC SERINE_THREONINE PROTEIN KINASE"/>
    <property type="match status" value="1"/>
</dbReference>
<dbReference type="CDD" id="cd13993">
    <property type="entry name" value="STKc_Pat1_like"/>
    <property type="match status" value="1"/>
</dbReference>